<dbReference type="AlphaFoldDB" id="A0A9X2SMT1"/>
<gene>
    <name evidence="2" type="ORF">M8542_35450</name>
</gene>
<comment type="caution">
    <text evidence="2">The sequence shown here is derived from an EMBL/GenBank/DDBJ whole genome shotgun (WGS) entry which is preliminary data.</text>
</comment>
<dbReference type="EMBL" id="JAMXQV010000023">
    <property type="protein sequence ID" value="MCR6488137.1"/>
    <property type="molecule type" value="Genomic_DNA"/>
</dbReference>
<feature type="compositionally biased region" description="Basic and acidic residues" evidence="1">
    <location>
        <begin position="84"/>
        <end position="122"/>
    </location>
</feature>
<protein>
    <submittedName>
        <fullName evidence="2">Uncharacterized protein</fullName>
    </submittedName>
</protein>
<evidence type="ECO:0000313" key="2">
    <source>
        <dbReference type="EMBL" id="MCR6488137.1"/>
    </source>
</evidence>
<feature type="compositionally biased region" description="Gly residues" evidence="1">
    <location>
        <begin position="144"/>
        <end position="154"/>
    </location>
</feature>
<feature type="region of interest" description="Disordered" evidence="1">
    <location>
        <begin position="1"/>
        <end position="248"/>
    </location>
</feature>
<reference evidence="2" key="1">
    <citation type="submission" date="2022-06" db="EMBL/GenBank/DDBJ databases">
        <title>Amycolatopsis iheyaensis sp. nov., a new species of the genus Amycolatopsis isolated from soil in Iheya island, Japan.</title>
        <authorList>
            <person name="Ngamcharungchit C."/>
            <person name="Kanto H."/>
            <person name="Take A."/>
            <person name="Intra B."/>
            <person name="Matsumoto A."/>
            <person name="Panbangred W."/>
            <person name="Inahashi Y."/>
        </authorList>
    </citation>
    <scope>NUCLEOTIDE SEQUENCE</scope>
    <source>
        <strain evidence="2">OK19-0408</strain>
    </source>
</reference>
<organism evidence="2 3">
    <name type="scientific">Amycolatopsis iheyensis</name>
    <dbReference type="NCBI Taxonomy" id="2945988"/>
    <lineage>
        <taxon>Bacteria</taxon>
        <taxon>Bacillati</taxon>
        <taxon>Actinomycetota</taxon>
        <taxon>Actinomycetes</taxon>
        <taxon>Pseudonocardiales</taxon>
        <taxon>Pseudonocardiaceae</taxon>
        <taxon>Amycolatopsis</taxon>
    </lineage>
</organism>
<feature type="compositionally biased region" description="Basic and acidic residues" evidence="1">
    <location>
        <begin position="1"/>
        <end position="19"/>
    </location>
</feature>
<dbReference type="Proteomes" id="UP001144096">
    <property type="component" value="Unassembled WGS sequence"/>
</dbReference>
<proteinExistence type="predicted"/>
<sequence length="248" mass="26350">MFREDGVGQQGRDGEDGQQERAVPWAAKVGGAEERVTDGDHADADERDRRREGRAPQWCVLDEDREALSEPSRFGGLCPFRQQPGDRDRGGDQNDGDDQPRRPTEETREPGPGERGDGEGHGVEAAGSFERLPGDRRQLSGPPAGDGGVEQPGDGGDRDAQRQVAENGGDDRESAGVPGERQGQQPPGRRAAVEEGPEDGPADGGRGGQPGEQRRAGVRAQGEAEQEEGGSGQLVAGPRQRRADQVTP</sequence>
<feature type="compositionally biased region" description="Basic and acidic residues" evidence="1">
    <location>
        <begin position="31"/>
        <end position="54"/>
    </location>
</feature>
<evidence type="ECO:0000313" key="3">
    <source>
        <dbReference type="Proteomes" id="UP001144096"/>
    </source>
</evidence>
<evidence type="ECO:0000256" key="1">
    <source>
        <dbReference type="SAM" id="MobiDB-lite"/>
    </source>
</evidence>
<accession>A0A9X2SMT1</accession>
<keyword evidence="3" id="KW-1185">Reference proteome</keyword>
<name>A0A9X2SMT1_9PSEU</name>